<accession>A0A7J8X4D5</accession>
<proteinExistence type="predicted"/>
<gene>
    <name evidence="2" type="ORF">Goari_023875</name>
</gene>
<dbReference type="AlphaFoldDB" id="A0A7J8X4D5"/>
<comment type="caution">
    <text evidence="2">The sequence shown here is derived from an EMBL/GenBank/DDBJ whole genome shotgun (WGS) entry which is preliminary data.</text>
</comment>
<evidence type="ECO:0000256" key="1">
    <source>
        <dbReference type="SAM" id="SignalP"/>
    </source>
</evidence>
<evidence type="ECO:0000313" key="2">
    <source>
        <dbReference type="EMBL" id="MBA0682135.1"/>
    </source>
</evidence>
<keyword evidence="1" id="KW-0732">Signal</keyword>
<protein>
    <submittedName>
        <fullName evidence="2">Uncharacterized protein</fullName>
    </submittedName>
</protein>
<evidence type="ECO:0000313" key="3">
    <source>
        <dbReference type="Proteomes" id="UP000593577"/>
    </source>
</evidence>
<dbReference type="EMBL" id="JABFAA010000005">
    <property type="protein sequence ID" value="MBA0682135.1"/>
    <property type="molecule type" value="Genomic_DNA"/>
</dbReference>
<dbReference type="Proteomes" id="UP000593577">
    <property type="component" value="Unassembled WGS sequence"/>
</dbReference>
<name>A0A7J8X4D5_GOSAI</name>
<feature type="non-terminal residue" evidence="2">
    <location>
        <position position="51"/>
    </location>
</feature>
<sequence>MTLLFLLLLSIKYGRNPREVTQKLILMLRLTKTKQAMGLSLEMRMVLSLAV</sequence>
<feature type="chain" id="PRO_5029900381" evidence="1">
    <location>
        <begin position="18"/>
        <end position="51"/>
    </location>
</feature>
<keyword evidence="3" id="KW-1185">Reference proteome</keyword>
<organism evidence="2 3">
    <name type="scientific">Gossypium aridum</name>
    <name type="common">American cotton</name>
    <name type="synonym">Erioxylum aridum</name>
    <dbReference type="NCBI Taxonomy" id="34290"/>
    <lineage>
        <taxon>Eukaryota</taxon>
        <taxon>Viridiplantae</taxon>
        <taxon>Streptophyta</taxon>
        <taxon>Embryophyta</taxon>
        <taxon>Tracheophyta</taxon>
        <taxon>Spermatophyta</taxon>
        <taxon>Magnoliopsida</taxon>
        <taxon>eudicotyledons</taxon>
        <taxon>Gunneridae</taxon>
        <taxon>Pentapetalae</taxon>
        <taxon>rosids</taxon>
        <taxon>malvids</taxon>
        <taxon>Malvales</taxon>
        <taxon>Malvaceae</taxon>
        <taxon>Malvoideae</taxon>
        <taxon>Gossypium</taxon>
    </lineage>
</organism>
<reference evidence="2 3" key="1">
    <citation type="journal article" date="2019" name="Genome Biol. Evol.">
        <title>Insights into the evolution of the New World diploid cottons (Gossypium, subgenus Houzingenia) based on genome sequencing.</title>
        <authorList>
            <person name="Grover C.E."/>
            <person name="Arick M.A. 2nd"/>
            <person name="Thrash A."/>
            <person name="Conover J.L."/>
            <person name="Sanders W.S."/>
            <person name="Peterson D.G."/>
            <person name="Frelichowski J.E."/>
            <person name="Scheffler J.A."/>
            <person name="Scheffler B.E."/>
            <person name="Wendel J.F."/>
        </authorList>
    </citation>
    <scope>NUCLEOTIDE SEQUENCE [LARGE SCALE GENOMIC DNA]</scope>
    <source>
        <strain evidence="2">185</strain>
        <tissue evidence="2">Leaf</tissue>
    </source>
</reference>
<feature type="signal peptide" evidence="1">
    <location>
        <begin position="1"/>
        <end position="17"/>
    </location>
</feature>